<keyword evidence="1" id="KW-0812">Transmembrane</keyword>
<dbReference type="Proteomes" id="UP000037239">
    <property type="component" value="Unassembled WGS sequence"/>
</dbReference>
<dbReference type="InterPro" id="IPR038174">
    <property type="entry name" value="Strep_pil_link_sf"/>
</dbReference>
<evidence type="ECO:0000313" key="4">
    <source>
        <dbReference type="Proteomes" id="UP000037239"/>
    </source>
</evidence>
<evidence type="ECO:0000313" key="3">
    <source>
        <dbReference type="EMBL" id="KOA48262.1"/>
    </source>
</evidence>
<dbReference type="Gene3D" id="2.60.40.3050">
    <property type="match status" value="1"/>
</dbReference>
<feature type="transmembrane region" description="Helical" evidence="1">
    <location>
        <begin position="120"/>
        <end position="140"/>
    </location>
</feature>
<organism evidence="3 4">
    <name type="scientific">Bifidobacterium animalis subsp. animalis MCC 0483</name>
    <dbReference type="NCBI Taxonomy" id="1365955"/>
    <lineage>
        <taxon>Bacteria</taxon>
        <taxon>Bacillati</taxon>
        <taxon>Actinomycetota</taxon>
        <taxon>Actinomycetes</taxon>
        <taxon>Bifidobacteriales</taxon>
        <taxon>Bifidobacteriaceae</taxon>
        <taxon>Bifidobacterium</taxon>
    </lineage>
</organism>
<evidence type="ECO:0000256" key="1">
    <source>
        <dbReference type="SAM" id="Phobius"/>
    </source>
</evidence>
<dbReference type="AlphaFoldDB" id="A0AB34T781"/>
<keyword evidence="1" id="KW-1133">Transmembrane helix</keyword>
<proteinExistence type="predicted"/>
<sequence>MTPPQGAANITSGTVTNTAGGAIPISVVFNQGGMSSENWTRTYRVTVTERKGEKLGINYNPSGKTVSIDFAITDNQKGALQYKVLQVESSSKEDTSQDQKITFSNYVYASNLPSTGLNTYAGLVIAVIVAGALFTAVALWPNRRRHERE</sequence>
<accession>A0AB34T781</accession>
<protein>
    <recommendedName>
        <fullName evidence="2">Streptococcal pilin isopeptide linkage domain-containing protein</fullName>
    </recommendedName>
</protein>
<dbReference type="Pfam" id="PF12892">
    <property type="entry name" value="FctA"/>
    <property type="match status" value="1"/>
</dbReference>
<gene>
    <name evidence="3" type="ORF">BAAM0483_08840</name>
</gene>
<comment type="caution">
    <text evidence="3">The sequence shown here is derived from an EMBL/GenBank/DDBJ whole genome shotgun (WGS) entry which is preliminary data.</text>
</comment>
<feature type="domain" description="Streptococcal pilin isopeptide linkage" evidence="2">
    <location>
        <begin position="40"/>
        <end position="105"/>
    </location>
</feature>
<dbReference type="EMBL" id="AWFK01000017">
    <property type="protein sequence ID" value="KOA48262.1"/>
    <property type="molecule type" value="Genomic_DNA"/>
</dbReference>
<dbReference type="InterPro" id="IPR022464">
    <property type="entry name" value="Strep_pil_isopept_link"/>
</dbReference>
<name>A0AB34T781_9BIFI</name>
<evidence type="ECO:0000259" key="2">
    <source>
        <dbReference type="Pfam" id="PF12892"/>
    </source>
</evidence>
<reference evidence="3 4" key="1">
    <citation type="journal article" date="2015" name="Int J Genomics">
        <title>Comparative Genomics Revealed Genetic Diversity and Species/Strain-Level Differences in Carbohydrate Metabolism of Three Probiotic Bifidobacterial Species.</title>
        <authorList>
            <person name="Odamaki T."/>
            <person name="Horigome A."/>
            <person name="Sugahara H."/>
            <person name="Hashikura N."/>
            <person name="Minami J."/>
            <person name="Xiao J.Z."/>
            <person name="Abe F."/>
        </authorList>
    </citation>
    <scope>NUCLEOTIDE SEQUENCE [LARGE SCALE GENOMIC DNA]</scope>
    <source>
        <strain evidence="3 4">MCC 0483</strain>
    </source>
</reference>
<keyword evidence="1" id="KW-0472">Membrane</keyword>